<accession>A0A2K8SYA6</accession>
<gene>
    <name evidence="1" type="ORF">COO91_06439</name>
</gene>
<evidence type="ECO:0000313" key="1">
    <source>
        <dbReference type="EMBL" id="AUB40424.1"/>
    </source>
</evidence>
<dbReference type="EMBL" id="CP024785">
    <property type="protein sequence ID" value="AUB40424.1"/>
    <property type="molecule type" value="Genomic_DNA"/>
</dbReference>
<dbReference type="AlphaFoldDB" id="A0A2K8SYA6"/>
<dbReference type="KEGG" id="nfl:COO91_06439"/>
<name>A0A2K8SYA6_9NOSO</name>
<evidence type="ECO:0000313" key="2">
    <source>
        <dbReference type="Proteomes" id="UP000232003"/>
    </source>
</evidence>
<dbReference type="Proteomes" id="UP000232003">
    <property type="component" value="Chromosome"/>
</dbReference>
<sequence length="40" mass="4390">MTAVLIKLSGFVFEVLFAGIRRSDFCIRPLSFALGALTND</sequence>
<protein>
    <submittedName>
        <fullName evidence="1">Uncharacterized protein</fullName>
    </submittedName>
</protein>
<organism evidence="1 2">
    <name type="scientific">Nostoc flagelliforme CCNUN1</name>
    <dbReference type="NCBI Taxonomy" id="2038116"/>
    <lineage>
        <taxon>Bacteria</taxon>
        <taxon>Bacillati</taxon>
        <taxon>Cyanobacteriota</taxon>
        <taxon>Cyanophyceae</taxon>
        <taxon>Nostocales</taxon>
        <taxon>Nostocaceae</taxon>
        <taxon>Nostoc</taxon>
    </lineage>
</organism>
<proteinExistence type="predicted"/>
<keyword evidence="2" id="KW-1185">Reference proteome</keyword>
<reference evidence="1 2" key="1">
    <citation type="submission" date="2017-11" db="EMBL/GenBank/DDBJ databases">
        <title>Complete genome of a free-living desiccation-tolerant cyanobacterium and its photosynthetic adaptation to extreme terrestrial habitat.</title>
        <authorList>
            <person name="Shang J."/>
        </authorList>
    </citation>
    <scope>NUCLEOTIDE SEQUENCE [LARGE SCALE GENOMIC DNA]</scope>
    <source>
        <strain evidence="1 2">CCNUN1</strain>
    </source>
</reference>